<dbReference type="AlphaFoldDB" id="A0A8X6TTH3"/>
<evidence type="ECO:0000313" key="2">
    <source>
        <dbReference type="EMBL" id="GFT48417.1"/>
    </source>
</evidence>
<feature type="compositionally biased region" description="Polar residues" evidence="1">
    <location>
        <begin position="1"/>
        <end position="15"/>
    </location>
</feature>
<protein>
    <submittedName>
        <fullName evidence="2">Uncharacterized protein</fullName>
    </submittedName>
</protein>
<dbReference type="EMBL" id="BMAW01111512">
    <property type="protein sequence ID" value="GFT48417.1"/>
    <property type="molecule type" value="Genomic_DNA"/>
</dbReference>
<name>A0A8X6TTH3_NEPPI</name>
<gene>
    <name evidence="2" type="ORF">NPIL_389891</name>
</gene>
<organism evidence="2 3">
    <name type="scientific">Nephila pilipes</name>
    <name type="common">Giant wood spider</name>
    <name type="synonym">Nephila maculata</name>
    <dbReference type="NCBI Taxonomy" id="299642"/>
    <lineage>
        <taxon>Eukaryota</taxon>
        <taxon>Metazoa</taxon>
        <taxon>Ecdysozoa</taxon>
        <taxon>Arthropoda</taxon>
        <taxon>Chelicerata</taxon>
        <taxon>Arachnida</taxon>
        <taxon>Araneae</taxon>
        <taxon>Araneomorphae</taxon>
        <taxon>Entelegynae</taxon>
        <taxon>Araneoidea</taxon>
        <taxon>Nephilidae</taxon>
        <taxon>Nephila</taxon>
    </lineage>
</organism>
<keyword evidence="3" id="KW-1185">Reference proteome</keyword>
<feature type="compositionally biased region" description="Low complexity" evidence="1">
    <location>
        <begin position="32"/>
        <end position="51"/>
    </location>
</feature>
<proteinExistence type="predicted"/>
<comment type="caution">
    <text evidence="2">The sequence shown here is derived from an EMBL/GenBank/DDBJ whole genome shotgun (WGS) entry which is preliminary data.</text>
</comment>
<dbReference type="Proteomes" id="UP000887013">
    <property type="component" value="Unassembled WGS sequence"/>
</dbReference>
<accession>A0A8X6TTH3</accession>
<evidence type="ECO:0000313" key="3">
    <source>
        <dbReference type="Proteomes" id="UP000887013"/>
    </source>
</evidence>
<feature type="region of interest" description="Disordered" evidence="1">
    <location>
        <begin position="1"/>
        <end position="57"/>
    </location>
</feature>
<reference evidence="2" key="1">
    <citation type="submission" date="2020-08" db="EMBL/GenBank/DDBJ databases">
        <title>Multicomponent nature underlies the extraordinary mechanical properties of spider dragline silk.</title>
        <authorList>
            <person name="Kono N."/>
            <person name="Nakamura H."/>
            <person name="Mori M."/>
            <person name="Yoshida Y."/>
            <person name="Ohtoshi R."/>
            <person name="Malay A.D."/>
            <person name="Moran D.A.P."/>
            <person name="Tomita M."/>
            <person name="Numata K."/>
            <person name="Arakawa K."/>
        </authorList>
    </citation>
    <scope>NUCLEOTIDE SEQUENCE</scope>
</reference>
<evidence type="ECO:0000256" key="1">
    <source>
        <dbReference type="SAM" id="MobiDB-lite"/>
    </source>
</evidence>
<sequence length="123" mass="13930">MALDLDSSNSSQVEMEQQPKDDESIDMQTSHQNVSDNNCSSNSNSQQNRSSSFRRRGKRGWMLLRRISTNQRAGKVFLGADGRVAMVTYCAVKGSRKIADACCDGLNFEFFMKEYPFNEERSV</sequence>